<dbReference type="KEGG" id="rca:Rcas_0303"/>
<dbReference type="Gene3D" id="1.10.10.10">
    <property type="entry name" value="Winged helix-like DNA-binding domain superfamily/Winged helix DNA-binding domain"/>
    <property type="match status" value="1"/>
</dbReference>
<dbReference type="InterPro" id="IPR036388">
    <property type="entry name" value="WH-like_DNA-bd_sf"/>
</dbReference>
<dbReference type="InterPro" id="IPR001845">
    <property type="entry name" value="HTH_ArsR_DNA-bd_dom"/>
</dbReference>
<keyword evidence="3" id="KW-1185">Reference proteome</keyword>
<dbReference type="STRING" id="383372.Rcas_0303"/>
<dbReference type="InterPro" id="IPR050313">
    <property type="entry name" value="Carb_Metab_HTH_regulators"/>
</dbReference>
<evidence type="ECO:0000259" key="1">
    <source>
        <dbReference type="SMART" id="SM00418"/>
    </source>
</evidence>
<organism evidence="2 3">
    <name type="scientific">Roseiflexus castenholzii (strain DSM 13941 / HLO8)</name>
    <dbReference type="NCBI Taxonomy" id="383372"/>
    <lineage>
        <taxon>Bacteria</taxon>
        <taxon>Bacillati</taxon>
        <taxon>Chloroflexota</taxon>
        <taxon>Chloroflexia</taxon>
        <taxon>Chloroflexales</taxon>
        <taxon>Roseiflexineae</taxon>
        <taxon>Roseiflexaceae</taxon>
        <taxon>Roseiflexus</taxon>
    </lineage>
</organism>
<dbReference type="eggNOG" id="COG2345">
    <property type="taxonomic scope" value="Bacteria"/>
</dbReference>
<dbReference type="PANTHER" id="PTHR30363:SF28">
    <property type="entry name" value="TRANSCRIPTIONAL REGULATORY PROTEIN-RELATED"/>
    <property type="match status" value="1"/>
</dbReference>
<dbReference type="InterPro" id="IPR011991">
    <property type="entry name" value="ArsR-like_HTH"/>
</dbReference>
<dbReference type="RefSeq" id="WP_011997840.1">
    <property type="nucleotide sequence ID" value="NC_009767.1"/>
</dbReference>
<sequence>MTLAQYTEDTPAGKILTYLRRHGEATIKDLEELLGISTTAVREHLAHLEAKGLLTTRQARGGPGRPRLVYSLTPRAEDLFPKEYDTLVTLLLREIASREGKERLDALLEAVGKRLAEEYRGQVVGDDVEERLAHLRVTLEARGIPVEVTPDGALQVFACPYHDVAQEHAGVCIMERRMLEQVLGERVEIEGTIREGRRNCHFQITRSSE</sequence>
<dbReference type="SMART" id="SM00418">
    <property type="entry name" value="HTH_ARSR"/>
    <property type="match status" value="1"/>
</dbReference>
<dbReference type="AlphaFoldDB" id="A7NG49"/>
<gene>
    <name evidence="2" type="ordered locus">Rcas_0303</name>
</gene>
<dbReference type="SUPFAM" id="SSF46785">
    <property type="entry name" value="Winged helix' DNA-binding domain"/>
    <property type="match status" value="1"/>
</dbReference>
<dbReference type="CDD" id="cd00090">
    <property type="entry name" value="HTH_ARSR"/>
    <property type="match status" value="1"/>
</dbReference>
<accession>A7NG49</accession>
<feature type="domain" description="HTH arsR-type" evidence="1">
    <location>
        <begin position="11"/>
        <end position="85"/>
    </location>
</feature>
<dbReference type="Proteomes" id="UP000000263">
    <property type="component" value="Chromosome"/>
</dbReference>
<protein>
    <submittedName>
        <fullName evidence="2">Transcriptional regulator, TrmB</fullName>
    </submittedName>
</protein>
<evidence type="ECO:0000313" key="3">
    <source>
        <dbReference type="Proteomes" id="UP000000263"/>
    </source>
</evidence>
<dbReference type="Pfam" id="PF12802">
    <property type="entry name" value="MarR_2"/>
    <property type="match status" value="1"/>
</dbReference>
<evidence type="ECO:0000313" key="2">
    <source>
        <dbReference type="EMBL" id="ABU56436.1"/>
    </source>
</evidence>
<dbReference type="EMBL" id="CP000804">
    <property type="protein sequence ID" value="ABU56436.1"/>
    <property type="molecule type" value="Genomic_DNA"/>
</dbReference>
<proteinExistence type="predicted"/>
<dbReference type="InterPro" id="IPR036390">
    <property type="entry name" value="WH_DNA-bd_sf"/>
</dbReference>
<reference evidence="2 3" key="1">
    <citation type="submission" date="2007-08" db="EMBL/GenBank/DDBJ databases">
        <title>Complete sequence of Roseiflexus castenholzii DSM 13941.</title>
        <authorList>
            <consortium name="US DOE Joint Genome Institute"/>
            <person name="Copeland A."/>
            <person name="Lucas S."/>
            <person name="Lapidus A."/>
            <person name="Barry K."/>
            <person name="Glavina del Rio T."/>
            <person name="Dalin E."/>
            <person name="Tice H."/>
            <person name="Pitluck S."/>
            <person name="Thompson L.S."/>
            <person name="Brettin T."/>
            <person name="Bruce D."/>
            <person name="Detter J.C."/>
            <person name="Han C."/>
            <person name="Tapia R."/>
            <person name="Schmutz J."/>
            <person name="Larimer F."/>
            <person name="Land M."/>
            <person name="Hauser L."/>
            <person name="Kyrpides N."/>
            <person name="Mikhailova N."/>
            <person name="Bryant D.A."/>
            <person name="Hanada S."/>
            <person name="Tsukatani Y."/>
            <person name="Richardson P."/>
        </authorList>
    </citation>
    <scope>NUCLEOTIDE SEQUENCE [LARGE SCALE GENOMIC DNA]</scope>
    <source>
        <strain evidence="3">DSM 13941 / HLO8</strain>
    </source>
</reference>
<dbReference type="PANTHER" id="PTHR30363">
    <property type="entry name" value="HTH-TYPE TRANSCRIPTIONAL REGULATOR SRLR-RELATED"/>
    <property type="match status" value="1"/>
</dbReference>
<dbReference type="GO" id="GO:0003700">
    <property type="term" value="F:DNA-binding transcription factor activity"/>
    <property type="evidence" value="ECO:0007669"/>
    <property type="project" value="InterPro"/>
</dbReference>
<dbReference type="OrthoDB" id="8545200at2"/>
<dbReference type="InterPro" id="IPR000835">
    <property type="entry name" value="HTH_MarR-typ"/>
</dbReference>
<dbReference type="HOGENOM" id="CLU_078469_3_0_0"/>
<name>A7NG49_ROSCS</name>